<name>A0A8K0MXK5_COCNU</name>
<gene>
    <name evidence="1" type="ORF">COCNU_02G012320</name>
</gene>
<accession>A0A8K0MXK5</accession>
<dbReference type="OrthoDB" id="194358at2759"/>
<reference evidence="1" key="1">
    <citation type="journal article" date="2017" name="Gigascience">
        <title>The genome draft of coconut (Cocos nucifera).</title>
        <authorList>
            <person name="Xiao Y."/>
            <person name="Xu P."/>
            <person name="Fan H."/>
            <person name="Baudouin L."/>
            <person name="Xia W."/>
            <person name="Bocs S."/>
            <person name="Xu J."/>
            <person name="Li Q."/>
            <person name="Guo A."/>
            <person name="Zhou L."/>
            <person name="Li J."/>
            <person name="Wu Y."/>
            <person name="Ma Z."/>
            <person name="Armero A."/>
            <person name="Issali A.E."/>
            <person name="Liu N."/>
            <person name="Peng M."/>
            <person name="Yang Y."/>
        </authorList>
    </citation>
    <scope>NUCLEOTIDE SEQUENCE</scope>
    <source>
        <tissue evidence="1">Spear leaf of Hainan Tall coconut</tissue>
    </source>
</reference>
<keyword evidence="2" id="KW-1185">Reference proteome</keyword>
<comment type="caution">
    <text evidence="1">The sequence shown here is derived from an EMBL/GenBank/DDBJ whole genome shotgun (WGS) entry which is preliminary data.</text>
</comment>
<sequence length="110" mass="11872">MAAVPSILEMDGCRSSEIGLLRRGEYWTIQKLGILTSPYTAALLSVDGIEINEVNRVGETALSVIQKSSDAKVDAVAAKGHSNPPNAAKQPKAILDMKSNFNFFQPVKLK</sequence>
<dbReference type="Proteomes" id="UP000797356">
    <property type="component" value="Chromosome 2"/>
</dbReference>
<dbReference type="AlphaFoldDB" id="A0A8K0MXK5"/>
<dbReference type="EMBL" id="CM017873">
    <property type="protein sequence ID" value="KAG1331264.1"/>
    <property type="molecule type" value="Genomic_DNA"/>
</dbReference>
<organism evidence="1 2">
    <name type="scientific">Cocos nucifera</name>
    <name type="common">Coconut palm</name>
    <dbReference type="NCBI Taxonomy" id="13894"/>
    <lineage>
        <taxon>Eukaryota</taxon>
        <taxon>Viridiplantae</taxon>
        <taxon>Streptophyta</taxon>
        <taxon>Embryophyta</taxon>
        <taxon>Tracheophyta</taxon>
        <taxon>Spermatophyta</taxon>
        <taxon>Magnoliopsida</taxon>
        <taxon>Liliopsida</taxon>
        <taxon>Arecaceae</taxon>
        <taxon>Arecoideae</taxon>
        <taxon>Cocoseae</taxon>
        <taxon>Attaleinae</taxon>
        <taxon>Cocos</taxon>
    </lineage>
</organism>
<reference evidence="1" key="2">
    <citation type="submission" date="2019-07" db="EMBL/GenBank/DDBJ databases">
        <authorList>
            <person name="Yang Y."/>
            <person name="Bocs S."/>
            <person name="Baudouin L."/>
        </authorList>
    </citation>
    <scope>NUCLEOTIDE SEQUENCE</scope>
    <source>
        <tissue evidence="1">Spear leaf of Hainan Tall coconut</tissue>
    </source>
</reference>
<protein>
    <submittedName>
        <fullName evidence="1">Uncharacterized protein</fullName>
    </submittedName>
</protein>
<evidence type="ECO:0000313" key="1">
    <source>
        <dbReference type="EMBL" id="KAG1331264.1"/>
    </source>
</evidence>
<proteinExistence type="predicted"/>
<evidence type="ECO:0000313" key="2">
    <source>
        <dbReference type="Proteomes" id="UP000797356"/>
    </source>
</evidence>